<dbReference type="InterPro" id="IPR035439">
    <property type="entry name" value="UPF0145_dom_sf"/>
</dbReference>
<proteinExistence type="inferred from homology"/>
<dbReference type="Proteomes" id="UP000283880">
    <property type="component" value="Unassembled WGS sequence"/>
</dbReference>
<sequence length="227" mass="25266">MATCKCCGKKLGLLSGSNTLSEEYNDPMCDGCFYKFKPQLNILKHAKDRDSLKENYENAVTIIRKCDFPDEVTEYILSFTESLRQTIFNDLQKELDNQEQVARQIEMIAERNQQLKEIEENHVITTGYNFDGYCIKAYKGVISGSVVLGTGFLSELGAGISDLFGSQSEMFSMKLETARESALKNLVKKSVQSGGNAIIGIDFDYITFSNNMIGVVANGTSVEIEPI</sequence>
<gene>
    <name evidence="3" type="ORF">DWV29_05155</name>
</gene>
<accession>A0A413FIK3</accession>
<dbReference type="SUPFAM" id="SSF117782">
    <property type="entry name" value="YbjQ-like"/>
    <property type="match status" value="1"/>
</dbReference>
<dbReference type="EMBL" id="QSBM01000003">
    <property type="protein sequence ID" value="RGX31282.1"/>
    <property type="molecule type" value="Genomic_DNA"/>
</dbReference>
<dbReference type="Gene3D" id="3.30.110.70">
    <property type="entry name" value="Hypothetical protein apc22750. Chain B"/>
    <property type="match status" value="1"/>
</dbReference>
<protein>
    <submittedName>
        <fullName evidence="3">YbjQ family protein</fullName>
    </submittedName>
</protein>
<dbReference type="PANTHER" id="PTHR34068">
    <property type="entry name" value="UPF0145 PROTEIN YBJQ"/>
    <property type="match status" value="1"/>
</dbReference>
<organism evidence="3 4">
    <name type="scientific">Enterocloster asparagiformis</name>
    <dbReference type="NCBI Taxonomy" id="333367"/>
    <lineage>
        <taxon>Bacteria</taxon>
        <taxon>Bacillati</taxon>
        <taxon>Bacillota</taxon>
        <taxon>Clostridia</taxon>
        <taxon>Lachnospirales</taxon>
        <taxon>Lachnospiraceae</taxon>
        <taxon>Enterocloster</taxon>
    </lineage>
</organism>
<evidence type="ECO:0000256" key="1">
    <source>
        <dbReference type="ARBA" id="ARBA00010751"/>
    </source>
</evidence>
<evidence type="ECO:0000313" key="4">
    <source>
        <dbReference type="Proteomes" id="UP000283880"/>
    </source>
</evidence>
<dbReference type="InterPro" id="IPR002765">
    <property type="entry name" value="UPF0145_YbjQ-like"/>
</dbReference>
<evidence type="ECO:0000313" key="3">
    <source>
        <dbReference type="EMBL" id="RGX31282.1"/>
    </source>
</evidence>
<comment type="caution">
    <text evidence="3">The sequence shown here is derived from an EMBL/GenBank/DDBJ whole genome shotgun (WGS) entry which is preliminary data.</text>
</comment>
<feature type="coiled-coil region" evidence="2">
    <location>
        <begin position="88"/>
        <end position="121"/>
    </location>
</feature>
<dbReference type="RefSeq" id="WP_050785473.1">
    <property type="nucleotide sequence ID" value="NZ_JAWRJJ010000454.1"/>
</dbReference>
<comment type="similarity">
    <text evidence="1">Belongs to the UPF0145 family.</text>
</comment>
<dbReference type="OrthoDB" id="9796448at2"/>
<evidence type="ECO:0000256" key="2">
    <source>
        <dbReference type="SAM" id="Coils"/>
    </source>
</evidence>
<dbReference type="PANTHER" id="PTHR34068:SF1">
    <property type="entry name" value="UPF0145 PROTEIN YBJQ"/>
    <property type="match status" value="1"/>
</dbReference>
<keyword evidence="2" id="KW-0175">Coiled coil</keyword>
<reference evidence="3 4" key="1">
    <citation type="submission" date="2018-08" db="EMBL/GenBank/DDBJ databases">
        <title>A genome reference for cultivated species of the human gut microbiota.</title>
        <authorList>
            <person name="Zou Y."/>
            <person name="Xue W."/>
            <person name="Luo G."/>
        </authorList>
    </citation>
    <scope>NUCLEOTIDE SEQUENCE [LARGE SCALE GENOMIC DNA]</scope>
    <source>
        <strain evidence="3 4">AF04-15</strain>
    </source>
</reference>
<name>A0A413FIK3_9FIRM</name>
<dbReference type="AlphaFoldDB" id="A0A413FIK3"/>
<dbReference type="Pfam" id="PF01906">
    <property type="entry name" value="YbjQ_1"/>
    <property type="match status" value="1"/>
</dbReference>